<protein>
    <submittedName>
        <fullName evidence="2">Uncharacterized protein</fullName>
    </submittedName>
</protein>
<sequence>MVSTPSFTAWGLLYVGFFLNGIATVALYSVFAGPSDGLTPVPLLSLPVAIVGGAVVGYGVADVVDSLSRRPMRAAISLGCAVAAATGQLALWSWGTGVGLFRLETLLAIGFGIAVSAVLVIETAIGLERLLTNSGGSSPH</sequence>
<evidence type="ECO:0000256" key="1">
    <source>
        <dbReference type="SAM" id="Phobius"/>
    </source>
</evidence>
<gene>
    <name evidence="2" type="ORF">AUR64_04920</name>
</gene>
<reference evidence="2 3" key="1">
    <citation type="submission" date="2015-12" db="EMBL/GenBank/DDBJ databases">
        <title>Haloprofundus marisrubri gen. nov., sp. nov., an extremely halophilic archaeon isolated from the Discovery deep brine-seawater interface in the Red Sea.</title>
        <authorList>
            <person name="Zhang G."/>
            <person name="Stingl U."/>
            <person name="Rashid M."/>
        </authorList>
    </citation>
    <scope>NUCLEOTIDE SEQUENCE [LARGE SCALE GENOMIC DNA]</scope>
    <source>
        <strain evidence="2 3">SB9</strain>
    </source>
</reference>
<dbReference type="RefSeq" id="WP_058580331.1">
    <property type="nucleotide sequence ID" value="NZ_LOPU01000011.1"/>
</dbReference>
<feature type="transmembrane region" description="Helical" evidence="1">
    <location>
        <begin position="43"/>
        <end position="64"/>
    </location>
</feature>
<feature type="transmembrane region" description="Helical" evidence="1">
    <location>
        <begin position="106"/>
        <end position="127"/>
    </location>
</feature>
<dbReference type="EMBL" id="LOPU01000011">
    <property type="protein sequence ID" value="KTG11269.1"/>
    <property type="molecule type" value="Genomic_DNA"/>
</dbReference>
<evidence type="ECO:0000313" key="2">
    <source>
        <dbReference type="EMBL" id="KTG11269.1"/>
    </source>
</evidence>
<feature type="transmembrane region" description="Helical" evidence="1">
    <location>
        <begin position="76"/>
        <end position="94"/>
    </location>
</feature>
<name>A0A0W1RCS5_9EURY</name>
<dbReference type="AlphaFoldDB" id="A0A0W1RCS5"/>
<organism evidence="2 3">
    <name type="scientific">Haloprofundus marisrubri</name>
    <dbReference type="NCBI Taxonomy" id="1514971"/>
    <lineage>
        <taxon>Archaea</taxon>
        <taxon>Methanobacteriati</taxon>
        <taxon>Methanobacteriota</taxon>
        <taxon>Stenosarchaea group</taxon>
        <taxon>Halobacteria</taxon>
        <taxon>Halobacteriales</taxon>
        <taxon>Haloferacaceae</taxon>
        <taxon>Haloprofundus</taxon>
    </lineage>
</organism>
<keyword evidence="1" id="KW-0812">Transmembrane</keyword>
<comment type="caution">
    <text evidence="2">The sequence shown here is derived from an EMBL/GenBank/DDBJ whole genome shotgun (WGS) entry which is preliminary data.</text>
</comment>
<proteinExistence type="predicted"/>
<dbReference type="Proteomes" id="UP000054387">
    <property type="component" value="Unassembled WGS sequence"/>
</dbReference>
<feature type="transmembrane region" description="Helical" evidence="1">
    <location>
        <begin position="12"/>
        <end position="31"/>
    </location>
</feature>
<accession>A0A0W1RCS5</accession>
<keyword evidence="1" id="KW-1133">Transmembrane helix</keyword>
<evidence type="ECO:0000313" key="3">
    <source>
        <dbReference type="Proteomes" id="UP000054387"/>
    </source>
</evidence>
<keyword evidence="1" id="KW-0472">Membrane</keyword>
<dbReference type="STRING" id="1514971.AUR64_04920"/>
<keyword evidence="3" id="KW-1185">Reference proteome</keyword>